<protein>
    <submittedName>
        <fullName evidence="1">Uncharacterized protein</fullName>
    </submittedName>
</protein>
<dbReference type="EMBL" id="QEOB01000011">
    <property type="protein sequence ID" value="PVX81340.1"/>
    <property type="molecule type" value="Genomic_DNA"/>
</dbReference>
<dbReference type="RefSeq" id="WP_112174123.1">
    <property type="nucleotide sequence ID" value="NZ_CAJZAT010000001.1"/>
</dbReference>
<dbReference type="Proteomes" id="UP000245712">
    <property type="component" value="Unassembled WGS sequence"/>
</dbReference>
<reference evidence="1 2" key="1">
    <citation type="submission" date="2018-05" db="EMBL/GenBank/DDBJ databases">
        <title>Genomic Encyclopedia of Type Strains, Phase IV (KMG-V): Genome sequencing to study the core and pangenomes of soil and plant-associated prokaryotes.</title>
        <authorList>
            <person name="Whitman W."/>
        </authorList>
    </citation>
    <scope>NUCLEOTIDE SEQUENCE [LARGE SCALE GENOMIC DNA]</scope>
    <source>
        <strain evidence="1 2">SCZa-39</strain>
    </source>
</reference>
<proteinExistence type="predicted"/>
<evidence type="ECO:0000313" key="2">
    <source>
        <dbReference type="Proteomes" id="UP000245712"/>
    </source>
</evidence>
<accession>A0ABX5KL27</accession>
<evidence type="ECO:0000313" key="1">
    <source>
        <dbReference type="EMBL" id="PVX81340.1"/>
    </source>
</evidence>
<comment type="caution">
    <text evidence="1">The sequence shown here is derived from an EMBL/GenBank/DDBJ whole genome shotgun (WGS) entry which is preliminary data.</text>
</comment>
<organism evidence="1 2">
    <name type="scientific">Paraburkholderia unamae</name>
    <dbReference type="NCBI Taxonomy" id="219649"/>
    <lineage>
        <taxon>Bacteria</taxon>
        <taxon>Pseudomonadati</taxon>
        <taxon>Pseudomonadota</taxon>
        <taxon>Betaproteobacteria</taxon>
        <taxon>Burkholderiales</taxon>
        <taxon>Burkholderiaceae</taxon>
        <taxon>Paraburkholderia</taxon>
    </lineage>
</organism>
<keyword evidence="2" id="KW-1185">Reference proteome</keyword>
<name>A0ABX5KL27_9BURK</name>
<sequence>MSYDYSEQDLVHIRHVVDHLEHEVEGARVAQNGSIASLNYWRARVTTILATPSLPMHVEKQARDLLGRLDCLCDARRGAGTGGNARSFFSAH</sequence>
<gene>
    <name evidence="1" type="ORF">C7402_111242</name>
</gene>